<proteinExistence type="predicted"/>
<keyword evidence="2" id="KW-1185">Reference proteome</keyword>
<organism evidence="1 2">
    <name type="scientific">Rhabdobacter roseus</name>
    <dbReference type="NCBI Taxonomy" id="1655419"/>
    <lineage>
        <taxon>Bacteria</taxon>
        <taxon>Pseudomonadati</taxon>
        <taxon>Bacteroidota</taxon>
        <taxon>Cytophagia</taxon>
        <taxon>Cytophagales</taxon>
        <taxon>Cytophagaceae</taxon>
        <taxon>Rhabdobacter</taxon>
    </lineage>
</organism>
<sequence>MNIETLRDYCLSLTAVEEYVPFGNDTLAFRVKDKIFLLTTLNLEVLRFNVKCEPEKAEELREQYPSVKPGYHMNKKHWNTVIVDGSVPDTLLHEWIRDSYELIVAALPKKDREALTS</sequence>
<gene>
    <name evidence="1" type="ORF">HNQ92_001336</name>
</gene>
<dbReference type="SUPFAM" id="SSF142906">
    <property type="entry name" value="YjbR-like"/>
    <property type="match status" value="1"/>
</dbReference>
<keyword evidence="1" id="KW-0238">DNA-binding</keyword>
<evidence type="ECO:0000313" key="1">
    <source>
        <dbReference type="EMBL" id="MBB5283210.1"/>
    </source>
</evidence>
<dbReference type="Gene3D" id="3.90.1150.30">
    <property type="match status" value="1"/>
</dbReference>
<dbReference type="InterPro" id="IPR007351">
    <property type="entry name" value="YjbR"/>
</dbReference>
<name>A0A840TT80_9BACT</name>
<dbReference type="PANTHER" id="PTHR35145">
    <property type="entry name" value="CYTOPLASMIC PROTEIN-RELATED"/>
    <property type="match status" value="1"/>
</dbReference>
<dbReference type="EMBL" id="JACHGF010000002">
    <property type="protein sequence ID" value="MBB5283210.1"/>
    <property type="molecule type" value="Genomic_DNA"/>
</dbReference>
<accession>A0A840TT80</accession>
<dbReference type="Proteomes" id="UP000557307">
    <property type="component" value="Unassembled WGS sequence"/>
</dbReference>
<dbReference type="Pfam" id="PF04237">
    <property type="entry name" value="YjbR"/>
    <property type="match status" value="1"/>
</dbReference>
<dbReference type="PANTHER" id="PTHR35145:SF1">
    <property type="entry name" value="CYTOPLASMIC PROTEIN"/>
    <property type="match status" value="1"/>
</dbReference>
<reference evidence="1 2" key="1">
    <citation type="submission" date="2020-08" db="EMBL/GenBank/DDBJ databases">
        <title>Genomic Encyclopedia of Type Strains, Phase IV (KMG-IV): sequencing the most valuable type-strain genomes for metagenomic binning, comparative biology and taxonomic classification.</title>
        <authorList>
            <person name="Goeker M."/>
        </authorList>
    </citation>
    <scope>NUCLEOTIDE SEQUENCE [LARGE SCALE GENOMIC DNA]</scope>
    <source>
        <strain evidence="1 2">DSM 105074</strain>
    </source>
</reference>
<dbReference type="GO" id="GO:0003677">
    <property type="term" value="F:DNA binding"/>
    <property type="evidence" value="ECO:0007669"/>
    <property type="project" value="UniProtKB-KW"/>
</dbReference>
<dbReference type="RefSeq" id="WP_184172408.1">
    <property type="nucleotide sequence ID" value="NZ_JACHGF010000002.1"/>
</dbReference>
<dbReference type="AlphaFoldDB" id="A0A840TT80"/>
<dbReference type="InterPro" id="IPR058532">
    <property type="entry name" value="YjbR/MT2646/Rv2570-like"/>
</dbReference>
<protein>
    <submittedName>
        <fullName evidence="1">Putative DNA-binding protein (MmcQ/YjbR family)</fullName>
    </submittedName>
</protein>
<dbReference type="InterPro" id="IPR038056">
    <property type="entry name" value="YjbR-like_sf"/>
</dbReference>
<evidence type="ECO:0000313" key="2">
    <source>
        <dbReference type="Proteomes" id="UP000557307"/>
    </source>
</evidence>
<comment type="caution">
    <text evidence="1">The sequence shown here is derived from an EMBL/GenBank/DDBJ whole genome shotgun (WGS) entry which is preliminary data.</text>
</comment>